<dbReference type="EMBL" id="FN649750">
    <property type="protein sequence ID" value="CBN74967.1"/>
    <property type="molecule type" value="Genomic_DNA"/>
</dbReference>
<keyword evidence="3" id="KW-1185">Reference proteome</keyword>
<feature type="compositionally biased region" description="Acidic residues" evidence="1">
    <location>
        <begin position="440"/>
        <end position="449"/>
    </location>
</feature>
<organism evidence="2 3">
    <name type="scientific">Ectocarpus siliculosus</name>
    <name type="common">Brown alga</name>
    <name type="synonym">Conferva siliculosa</name>
    <dbReference type="NCBI Taxonomy" id="2880"/>
    <lineage>
        <taxon>Eukaryota</taxon>
        <taxon>Sar</taxon>
        <taxon>Stramenopiles</taxon>
        <taxon>Ochrophyta</taxon>
        <taxon>PX clade</taxon>
        <taxon>Phaeophyceae</taxon>
        <taxon>Ectocarpales</taxon>
        <taxon>Ectocarpaceae</taxon>
        <taxon>Ectocarpus</taxon>
    </lineage>
</organism>
<feature type="compositionally biased region" description="Low complexity" evidence="1">
    <location>
        <begin position="422"/>
        <end position="439"/>
    </location>
</feature>
<feature type="region of interest" description="Disordered" evidence="1">
    <location>
        <begin position="61"/>
        <end position="94"/>
    </location>
</feature>
<proteinExistence type="predicted"/>
<name>D8LQU0_ECTSI</name>
<protein>
    <submittedName>
        <fullName evidence="2">Uncharacterized protein</fullName>
    </submittedName>
</protein>
<accession>D8LQU0</accession>
<dbReference type="InParanoid" id="D8LQU0"/>
<evidence type="ECO:0000256" key="1">
    <source>
        <dbReference type="SAM" id="MobiDB-lite"/>
    </source>
</evidence>
<feature type="region of interest" description="Disordered" evidence="1">
    <location>
        <begin position="262"/>
        <end position="298"/>
    </location>
</feature>
<feature type="compositionally biased region" description="Low complexity" evidence="1">
    <location>
        <begin position="265"/>
        <end position="276"/>
    </location>
</feature>
<evidence type="ECO:0000313" key="2">
    <source>
        <dbReference type="EMBL" id="CBN74967.1"/>
    </source>
</evidence>
<feature type="region of interest" description="Disordered" evidence="1">
    <location>
        <begin position="335"/>
        <end position="356"/>
    </location>
</feature>
<gene>
    <name evidence="2" type="ORF">Esi_0060_0097</name>
</gene>
<dbReference type="AlphaFoldDB" id="D8LQU0"/>
<feature type="compositionally biased region" description="Basic and acidic residues" evidence="1">
    <location>
        <begin position="79"/>
        <end position="88"/>
    </location>
</feature>
<dbReference type="Proteomes" id="UP000002630">
    <property type="component" value="Linkage Group LG25"/>
</dbReference>
<feature type="compositionally biased region" description="Basic and acidic residues" evidence="1">
    <location>
        <begin position="463"/>
        <end position="473"/>
    </location>
</feature>
<reference evidence="2 3" key="1">
    <citation type="journal article" date="2010" name="Nature">
        <title>The Ectocarpus genome and the independent evolution of multicellularity in brown algae.</title>
        <authorList>
            <person name="Cock J.M."/>
            <person name="Sterck L."/>
            <person name="Rouze P."/>
            <person name="Scornet D."/>
            <person name="Allen A.E."/>
            <person name="Amoutzias G."/>
            <person name="Anthouard V."/>
            <person name="Artiguenave F."/>
            <person name="Aury J.M."/>
            <person name="Badger J.H."/>
            <person name="Beszteri B."/>
            <person name="Billiau K."/>
            <person name="Bonnet E."/>
            <person name="Bothwell J.H."/>
            <person name="Bowler C."/>
            <person name="Boyen C."/>
            <person name="Brownlee C."/>
            <person name="Carrano C.J."/>
            <person name="Charrier B."/>
            <person name="Cho G.Y."/>
            <person name="Coelho S.M."/>
            <person name="Collen J."/>
            <person name="Corre E."/>
            <person name="Da Silva C."/>
            <person name="Delage L."/>
            <person name="Delaroque N."/>
            <person name="Dittami S.M."/>
            <person name="Doulbeau S."/>
            <person name="Elias M."/>
            <person name="Farnham G."/>
            <person name="Gachon C.M."/>
            <person name="Gschloessl B."/>
            <person name="Heesch S."/>
            <person name="Jabbari K."/>
            <person name="Jubin C."/>
            <person name="Kawai H."/>
            <person name="Kimura K."/>
            <person name="Kloareg B."/>
            <person name="Kupper F.C."/>
            <person name="Lang D."/>
            <person name="Le Bail A."/>
            <person name="Leblanc C."/>
            <person name="Lerouge P."/>
            <person name="Lohr M."/>
            <person name="Lopez P.J."/>
            <person name="Martens C."/>
            <person name="Maumus F."/>
            <person name="Michel G."/>
            <person name="Miranda-Saavedra D."/>
            <person name="Morales J."/>
            <person name="Moreau H."/>
            <person name="Motomura T."/>
            <person name="Nagasato C."/>
            <person name="Napoli C.A."/>
            <person name="Nelson D.R."/>
            <person name="Nyvall-Collen P."/>
            <person name="Peters A.F."/>
            <person name="Pommier C."/>
            <person name="Potin P."/>
            <person name="Poulain J."/>
            <person name="Quesneville H."/>
            <person name="Read B."/>
            <person name="Rensing S.A."/>
            <person name="Ritter A."/>
            <person name="Rousvoal S."/>
            <person name="Samanta M."/>
            <person name="Samson G."/>
            <person name="Schroeder D.C."/>
            <person name="Segurens B."/>
            <person name="Strittmatter M."/>
            <person name="Tonon T."/>
            <person name="Tregear J.W."/>
            <person name="Valentin K."/>
            <person name="von Dassow P."/>
            <person name="Yamagishi T."/>
            <person name="Van de Peer Y."/>
            <person name="Wincker P."/>
        </authorList>
    </citation>
    <scope>NUCLEOTIDE SEQUENCE [LARGE SCALE GENOMIC DNA]</scope>
    <source>
        <strain evidence="3">Ec32 / CCAP1310/4</strain>
    </source>
</reference>
<evidence type="ECO:0000313" key="3">
    <source>
        <dbReference type="Proteomes" id="UP000002630"/>
    </source>
</evidence>
<dbReference type="EMBL" id="FN648819">
    <property type="protein sequence ID" value="CBN74967.1"/>
    <property type="molecule type" value="Genomic_DNA"/>
</dbReference>
<sequence>MAKNRLEEHPLDHREQSEFFCLEVYVADVESCSFAHTSVTPTVILSLLDFEPLVFDLSRTPPAQRQARGKRGPGLREVSQWEEKDDQHNGIGRVESTNNTFRASSDGAQHDDHLFNNRKSKTTATTTVKHASYADNENGPCHPKPFFCSKGKSCIFTANPADLSRALQTQSALTFLVASKLSLRQAAIHGSCAIDLSTFGPNAELSHSLPRAVSCWGHRTTCVESKDLKGATVARAGLTVSLSCLGATGSLIHLTPVRTGVASYRASGNGSPSAAAPPRPDHSTPDRSTPGGLPVVSDQWTTEGTQLDAQARGHAPVAKQPGTDHLMCRHAEAGSARYGDGRTKESGSGAGGTSAGAECWTCEYNPRDGRLVGPTSSAAAAVEPTAAATVAGRDVSDADLGPKRGGAVSPGDPCPAVEEETGAAAAVGGPPGDSAGAEADGNDDAETDTETSPTRGGAFTPRGGDRLRPEGSRRSLGNISGARPSSFCRRGLASSRKLRGFAARVLQRDGGRVGITVVVVVVVTATGMIVPTSPSKIESSAS</sequence>
<feature type="region of interest" description="Disordered" evidence="1">
    <location>
        <begin position="388"/>
        <end position="486"/>
    </location>
</feature>